<gene>
    <name evidence="1" type="ORF">NPIL_13211</name>
    <name evidence="2" type="ORF">NPIL_461881</name>
</gene>
<organism evidence="1 3">
    <name type="scientific">Nephila pilipes</name>
    <name type="common">Giant wood spider</name>
    <name type="synonym">Nephila maculata</name>
    <dbReference type="NCBI Taxonomy" id="299642"/>
    <lineage>
        <taxon>Eukaryota</taxon>
        <taxon>Metazoa</taxon>
        <taxon>Ecdysozoa</taxon>
        <taxon>Arthropoda</taxon>
        <taxon>Chelicerata</taxon>
        <taxon>Arachnida</taxon>
        <taxon>Araneae</taxon>
        <taxon>Araneomorphae</taxon>
        <taxon>Entelegynae</taxon>
        <taxon>Araneoidea</taxon>
        <taxon>Nephilidae</taxon>
        <taxon>Nephila</taxon>
    </lineage>
</organism>
<dbReference type="AlphaFoldDB" id="A0A8X6NJ67"/>
<proteinExistence type="predicted"/>
<comment type="caution">
    <text evidence="1">The sequence shown here is derived from an EMBL/GenBank/DDBJ whole genome shotgun (WGS) entry which is preliminary data.</text>
</comment>
<protein>
    <submittedName>
        <fullName evidence="1">Uncharacterized protein</fullName>
    </submittedName>
</protein>
<accession>A0A8X6NJ67</accession>
<evidence type="ECO:0000313" key="1">
    <source>
        <dbReference type="EMBL" id="GFT17390.1"/>
    </source>
</evidence>
<sequence length="75" mass="8301">MNLPQPPTNFSRLCNTLLQAAGVTYEKGTAEAVREAVDENVGERDIAGKRVTDKVELKAVFDLLYNAGPMKSVYW</sequence>
<dbReference type="OrthoDB" id="6427993at2759"/>
<evidence type="ECO:0000313" key="3">
    <source>
        <dbReference type="Proteomes" id="UP000887013"/>
    </source>
</evidence>
<evidence type="ECO:0000313" key="2">
    <source>
        <dbReference type="EMBL" id="GFT76839.1"/>
    </source>
</evidence>
<reference evidence="1" key="1">
    <citation type="submission" date="2020-08" db="EMBL/GenBank/DDBJ databases">
        <title>Multicomponent nature underlies the extraordinary mechanical properties of spider dragline silk.</title>
        <authorList>
            <person name="Kono N."/>
            <person name="Nakamura H."/>
            <person name="Mori M."/>
            <person name="Yoshida Y."/>
            <person name="Ohtoshi R."/>
            <person name="Malay A.D."/>
            <person name="Moran D.A.P."/>
            <person name="Tomita M."/>
            <person name="Numata K."/>
            <person name="Arakawa K."/>
        </authorList>
    </citation>
    <scope>NUCLEOTIDE SEQUENCE</scope>
</reference>
<name>A0A8X6NJ67_NEPPI</name>
<keyword evidence="3" id="KW-1185">Reference proteome</keyword>
<dbReference type="EMBL" id="BMAW01022221">
    <property type="protein sequence ID" value="GFT76839.1"/>
    <property type="molecule type" value="Genomic_DNA"/>
</dbReference>
<dbReference type="EMBL" id="BMAW01010121">
    <property type="protein sequence ID" value="GFT17390.1"/>
    <property type="molecule type" value="Genomic_DNA"/>
</dbReference>
<dbReference type="Proteomes" id="UP000887013">
    <property type="component" value="Unassembled WGS sequence"/>
</dbReference>